<organism evidence="2 3">
    <name type="scientific">Catellatospora bangladeshensis</name>
    <dbReference type="NCBI Taxonomy" id="310355"/>
    <lineage>
        <taxon>Bacteria</taxon>
        <taxon>Bacillati</taxon>
        <taxon>Actinomycetota</taxon>
        <taxon>Actinomycetes</taxon>
        <taxon>Micromonosporales</taxon>
        <taxon>Micromonosporaceae</taxon>
        <taxon>Catellatospora</taxon>
    </lineage>
</organism>
<dbReference type="Proteomes" id="UP000601223">
    <property type="component" value="Unassembled WGS sequence"/>
</dbReference>
<evidence type="ECO:0000313" key="2">
    <source>
        <dbReference type="EMBL" id="GIF79787.1"/>
    </source>
</evidence>
<evidence type="ECO:0008006" key="4">
    <source>
        <dbReference type="Google" id="ProtNLM"/>
    </source>
</evidence>
<dbReference type="AlphaFoldDB" id="A0A8J3J7Y5"/>
<sequence>MRRLSRVACILTTTFLAALGLSAVPAAAAEPTPAVCTKTAKTVEDGLTVFARELSNVTKAADSGDMTAADQSVKKAGTSLVDLAADLRTDAATADAADVKTTLGQLADEFETQGKSLTTVESLQNLDVTRIDALSDQMIAICGAASAGTPTPR</sequence>
<evidence type="ECO:0000313" key="3">
    <source>
        <dbReference type="Proteomes" id="UP000601223"/>
    </source>
</evidence>
<keyword evidence="3" id="KW-1185">Reference proteome</keyword>
<evidence type="ECO:0000256" key="1">
    <source>
        <dbReference type="SAM" id="SignalP"/>
    </source>
</evidence>
<name>A0A8J3J7Y5_9ACTN</name>
<comment type="caution">
    <text evidence="2">The sequence shown here is derived from an EMBL/GenBank/DDBJ whole genome shotgun (WGS) entry which is preliminary data.</text>
</comment>
<feature type="chain" id="PRO_5035204567" description="Secreted protein" evidence="1">
    <location>
        <begin position="29"/>
        <end position="153"/>
    </location>
</feature>
<protein>
    <recommendedName>
        <fullName evidence="4">Secreted protein</fullName>
    </recommendedName>
</protein>
<keyword evidence="1" id="KW-0732">Signal</keyword>
<feature type="signal peptide" evidence="1">
    <location>
        <begin position="1"/>
        <end position="28"/>
    </location>
</feature>
<reference evidence="2 3" key="1">
    <citation type="submission" date="2021-01" db="EMBL/GenBank/DDBJ databases">
        <title>Whole genome shotgun sequence of Catellatospora bangladeshensis NBRC 107357.</title>
        <authorList>
            <person name="Komaki H."/>
            <person name="Tamura T."/>
        </authorList>
    </citation>
    <scope>NUCLEOTIDE SEQUENCE [LARGE SCALE GENOMIC DNA]</scope>
    <source>
        <strain evidence="2 3">NBRC 107357</strain>
    </source>
</reference>
<dbReference type="EMBL" id="BONF01000008">
    <property type="protein sequence ID" value="GIF79787.1"/>
    <property type="molecule type" value="Genomic_DNA"/>
</dbReference>
<accession>A0A8J3J7Y5</accession>
<proteinExistence type="predicted"/>
<dbReference type="RefSeq" id="WP_203742758.1">
    <property type="nucleotide sequence ID" value="NZ_BONF01000008.1"/>
</dbReference>
<gene>
    <name evidence="2" type="ORF">Cba03nite_11360</name>
</gene>